<sequence>MVMMKYLKSYLAFIFAILSFVASSTAFATTIQATVSKNKVVKNEVFQLKVVVDQKVSSDDIDFSVLEKDFYLGRPSFGTSINIINGKRTSHSEWNISIAAQRIGISTIPAFTVDGASSQPIAIQVGVDNEQPNVSDLVEVQSHLNKTQLYPNESALLKTRLIIKADPRRLQNPQIIPPIAQGLTLAAVGDASQYQSAMDGMEVTVVDQDFRVTADQAGEFTVSGIGFKGSVVYGNNRSGTTRLIDASTPAEQFKLVVHPIPENYQGNWLPASKLELNQHWTDSSGKPIAGARYETKVGESITREITLDIDGITAERFPNISVNYPSSIRIYQEKPQFSDLGKGTTRMTLTQVLIPQLEGEIALNDISINWWSSKEKQQQTATIKGLILSVAAGEALNGSEPLVLNSLPSSAETITVKDSGFWPYLTALFATLWLITLLFLFKARSAKTQHKHKTKVPSRKSEALIHALSKGDVVQASFLGKQWLSETQFSDEQLKQQVKDELDAMNASVYATEKRHWDNKKLIKLVKKLDKSTKVKPSSEPLEPL</sequence>
<dbReference type="PANTHER" id="PTHR40940">
    <property type="entry name" value="PROTEIN BATD-RELATED"/>
    <property type="match status" value="1"/>
</dbReference>
<evidence type="ECO:0000313" key="4">
    <source>
        <dbReference type="Proteomes" id="UP000037530"/>
    </source>
</evidence>
<name>A0A0M0HRL2_9VIBR</name>
<comment type="caution">
    <text evidence="3">The sequence shown here is derived from an EMBL/GenBank/DDBJ whole genome shotgun (WGS) entry which is preliminary data.</text>
</comment>
<dbReference type="EMBL" id="LHPI01000047">
    <property type="protein sequence ID" value="KOO04730.1"/>
    <property type="molecule type" value="Genomic_DNA"/>
</dbReference>
<dbReference type="STRING" id="171383.AKJ31_21880"/>
<organism evidence="3 4">
    <name type="scientific">Vibrio hepatarius</name>
    <dbReference type="NCBI Taxonomy" id="171383"/>
    <lineage>
        <taxon>Bacteria</taxon>
        <taxon>Pseudomonadati</taxon>
        <taxon>Pseudomonadota</taxon>
        <taxon>Gammaproteobacteria</taxon>
        <taxon>Vibrionales</taxon>
        <taxon>Vibrionaceae</taxon>
        <taxon>Vibrio</taxon>
        <taxon>Vibrio oreintalis group</taxon>
    </lineage>
</organism>
<feature type="transmembrane region" description="Helical" evidence="1">
    <location>
        <begin position="421"/>
        <end position="441"/>
    </location>
</feature>
<gene>
    <name evidence="3" type="ORF">AKJ31_21880</name>
</gene>
<evidence type="ECO:0000256" key="1">
    <source>
        <dbReference type="SAM" id="Phobius"/>
    </source>
</evidence>
<accession>A0A0M0HRL2</accession>
<keyword evidence="4" id="KW-1185">Reference proteome</keyword>
<evidence type="ECO:0000256" key="2">
    <source>
        <dbReference type="SAM" id="SignalP"/>
    </source>
</evidence>
<protein>
    <submittedName>
        <fullName evidence="3">Aerotolerance protein BatD</fullName>
    </submittedName>
</protein>
<dbReference type="Pfam" id="PF13584">
    <property type="entry name" value="BatD"/>
    <property type="match status" value="1"/>
</dbReference>
<reference evidence="4" key="1">
    <citation type="submission" date="2015-08" db="EMBL/GenBank/DDBJ databases">
        <title>Vibrio galatheae sp. nov., a novel member of the Vibrionaceae family isolated from the Solomon Islands.</title>
        <authorList>
            <person name="Giubergia S."/>
            <person name="Machado H."/>
            <person name="Mateiu R.V."/>
            <person name="Gram L."/>
        </authorList>
    </citation>
    <scope>NUCLEOTIDE SEQUENCE [LARGE SCALE GENOMIC DNA]</scope>
    <source>
        <strain evidence="4">DSM 19134</strain>
    </source>
</reference>
<feature type="chain" id="PRO_5005600219" evidence="2">
    <location>
        <begin position="29"/>
        <end position="545"/>
    </location>
</feature>
<dbReference type="PATRIC" id="fig|171383.3.peg.4455"/>
<dbReference type="AlphaFoldDB" id="A0A0M0HRL2"/>
<dbReference type="InterPro" id="IPR025738">
    <property type="entry name" value="BatD"/>
</dbReference>
<keyword evidence="1" id="KW-0812">Transmembrane</keyword>
<proteinExistence type="predicted"/>
<keyword evidence="1" id="KW-1133">Transmembrane helix</keyword>
<evidence type="ECO:0000313" key="3">
    <source>
        <dbReference type="EMBL" id="KOO04730.1"/>
    </source>
</evidence>
<dbReference type="Proteomes" id="UP000037530">
    <property type="component" value="Unassembled WGS sequence"/>
</dbReference>
<keyword evidence="1" id="KW-0472">Membrane</keyword>
<keyword evidence="2" id="KW-0732">Signal</keyword>
<dbReference type="PANTHER" id="PTHR40940:SF1">
    <property type="entry name" value="PROTEIN BATD"/>
    <property type="match status" value="1"/>
</dbReference>
<feature type="signal peptide" evidence="2">
    <location>
        <begin position="1"/>
        <end position="28"/>
    </location>
</feature>